<feature type="region of interest" description="Disordered" evidence="1">
    <location>
        <begin position="1"/>
        <end position="32"/>
    </location>
</feature>
<dbReference type="SUPFAM" id="SSF81383">
    <property type="entry name" value="F-box domain"/>
    <property type="match status" value="1"/>
</dbReference>
<evidence type="ECO:0000313" key="2">
    <source>
        <dbReference type="EMBL" id="KAK8132161.1"/>
    </source>
</evidence>
<sequence length="331" mass="38438">MAKSKNRSSRAQRNDNPRTKQSKKRKPVLSCAARDSVTSMPELLELIFTFSSARQLLVANQRVCKQWRDIIAQSSRLQRMLFFLPEKADDEKDGCRAERLMNPNPLLRDAFQHFFFPDHNHQPSWDLSDLRERVSPQFRMWRWDVAGLAIADMKNGRKRHYAFTRAGASWRSMLVSQPPPKELLLVGRTPASGWPFSPVITRLDGPVRMGTLYDLAYYGSLHSEVVVAWEADLQSISKMWSNMWRGLFQPSSPAIKISSSYNIVLMGGYPRNLWKQQKQVPSQKDSNWERSNIVHGIRRVGEKWMFRCEEYDVEAIDRLIEEAYTTVQVTE</sequence>
<dbReference type="EMBL" id="JAQQWP010000001">
    <property type="protein sequence ID" value="KAK8132161.1"/>
    <property type="molecule type" value="Genomic_DNA"/>
</dbReference>
<organism evidence="2 3">
    <name type="scientific">Apiospora kogelbergensis</name>
    <dbReference type="NCBI Taxonomy" id="1337665"/>
    <lineage>
        <taxon>Eukaryota</taxon>
        <taxon>Fungi</taxon>
        <taxon>Dikarya</taxon>
        <taxon>Ascomycota</taxon>
        <taxon>Pezizomycotina</taxon>
        <taxon>Sordariomycetes</taxon>
        <taxon>Xylariomycetidae</taxon>
        <taxon>Amphisphaeriales</taxon>
        <taxon>Apiosporaceae</taxon>
        <taxon>Apiospora</taxon>
    </lineage>
</organism>
<gene>
    <name evidence="2" type="ORF">PG999_000334</name>
</gene>
<evidence type="ECO:0008006" key="4">
    <source>
        <dbReference type="Google" id="ProtNLM"/>
    </source>
</evidence>
<evidence type="ECO:0000313" key="3">
    <source>
        <dbReference type="Proteomes" id="UP001392437"/>
    </source>
</evidence>
<name>A0AAW0RBB6_9PEZI</name>
<dbReference type="InterPro" id="IPR036047">
    <property type="entry name" value="F-box-like_dom_sf"/>
</dbReference>
<feature type="compositionally biased region" description="Basic residues" evidence="1">
    <location>
        <begin position="1"/>
        <end position="10"/>
    </location>
</feature>
<dbReference type="AlphaFoldDB" id="A0AAW0RBB6"/>
<dbReference type="Proteomes" id="UP001392437">
    <property type="component" value="Unassembled WGS sequence"/>
</dbReference>
<keyword evidence="3" id="KW-1185">Reference proteome</keyword>
<dbReference type="Gene3D" id="1.20.1280.50">
    <property type="match status" value="1"/>
</dbReference>
<evidence type="ECO:0000256" key="1">
    <source>
        <dbReference type="SAM" id="MobiDB-lite"/>
    </source>
</evidence>
<protein>
    <recommendedName>
        <fullName evidence="4">F-box domain-containing protein</fullName>
    </recommendedName>
</protein>
<accession>A0AAW0RBB6</accession>
<proteinExistence type="predicted"/>
<reference evidence="2 3" key="1">
    <citation type="submission" date="2023-01" db="EMBL/GenBank/DDBJ databases">
        <title>Analysis of 21 Apiospora genomes using comparative genomics revels a genus with tremendous synthesis potential of carbohydrate active enzymes and secondary metabolites.</title>
        <authorList>
            <person name="Sorensen T."/>
        </authorList>
    </citation>
    <scope>NUCLEOTIDE SEQUENCE [LARGE SCALE GENOMIC DNA]</scope>
    <source>
        <strain evidence="2 3">CBS 117206</strain>
    </source>
</reference>
<comment type="caution">
    <text evidence="2">The sequence shown here is derived from an EMBL/GenBank/DDBJ whole genome shotgun (WGS) entry which is preliminary data.</text>
</comment>